<evidence type="ECO:0000259" key="19">
    <source>
        <dbReference type="PROSITE" id="PS50089"/>
    </source>
</evidence>
<feature type="transmembrane region" description="Helical" evidence="18">
    <location>
        <begin position="278"/>
        <end position="297"/>
    </location>
</feature>
<comment type="subcellular location">
    <subcellularLocation>
        <location evidence="2">Endoplasmic reticulum membrane</location>
        <topology evidence="2">Multi-pass membrane protein</topology>
    </subcellularLocation>
</comment>
<dbReference type="GeneID" id="95979631"/>
<feature type="compositionally biased region" description="Basic and acidic residues" evidence="17">
    <location>
        <begin position="834"/>
        <end position="843"/>
    </location>
</feature>
<feature type="compositionally biased region" description="Polar residues" evidence="17">
    <location>
        <begin position="413"/>
        <end position="424"/>
    </location>
</feature>
<feature type="compositionally biased region" description="Low complexity" evidence="17">
    <location>
        <begin position="812"/>
        <end position="827"/>
    </location>
</feature>
<evidence type="ECO:0000256" key="1">
    <source>
        <dbReference type="ARBA" id="ARBA00000900"/>
    </source>
</evidence>
<evidence type="ECO:0000256" key="16">
    <source>
        <dbReference type="SAM" id="Coils"/>
    </source>
</evidence>
<dbReference type="EMBL" id="JBFMKM010000013">
    <property type="protein sequence ID" value="KAL1301727.1"/>
    <property type="molecule type" value="Genomic_DNA"/>
</dbReference>
<dbReference type="Gene3D" id="3.30.40.10">
    <property type="entry name" value="Zinc/RING finger domain, C3HC4 (zinc finger)"/>
    <property type="match status" value="1"/>
</dbReference>
<reference evidence="20 21" key="1">
    <citation type="submission" date="2024-07" db="EMBL/GenBank/DDBJ databases">
        <title>Draft sequence of the Neodothiora populina.</title>
        <authorList>
            <person name="Drown D.D."/>
            <person name="Schuette U.S."/>
            <person name="Buechlein A.B."/>
            <person name="Rusch D.R."/>
            <person name="Winton L.W."/>
            <person name="Adams G.A."/>
        </authorList>
    </citation>
    <scope>NUCLEOTIDE SEQUENCE [LARGE SCALE GENOMIC DNA]</scope>
    <source>
        <strain evidence="20 21">CPC 39397</strain>
    </source>
</reference>
<keyword evidence="8" id="KW-0479">Metal-binding</keyword>
<feature type="region of interest" description="Disordered" evidence="17">
    <location>
        <begin position="715"/>
        <end position="843"/>
    </location>
</feature>
<evidence type="ECO:0000256" key="8">
    <source>
        <dbReference type="ARBA" id="ARBA00022723"/>
    </source>
</evidence>
<evidence type="ECO:0000256" key="7">
    <source>
        <dbReference type="ARBA" id="ARBA00022692"/>
    </source>
</evidence>
<feature type="region of interest" description="Disordered" evidence="17">
    <location>
        <begin position="409"/>
        <end position="460"/>
    </location>
</feature>
<dbReference type="InterPro" id="IPR013083">
    <property type="entry name" value="Znf_RING/FYVE/PHD"/>
</dbReference>
<dbReference type="Pfam" id="PF25563">
    <property type="entry name" value="TPR_SYVN1_N"/>
    <property type="match status" value="1"/>
</dbReference>
<keyword evidence="16" id="KW-0175">Coiled coil</keyword>
<evidence type="ECO:0000256" key="18">
    <source>
        <dbReference type="SAM" id="Phobius"/>
    </source>
</evidence>
<evidence type="ECO:0000256" key="5">
    <source>
        <dbReference type="ARBA" id="ARBA00012483"/>
    </source>
</evidence>
<feature type="transmembrane region" description="Helical" evidence="18">
    <location>
        <begin position="98"/>
        <end position="118"/>
    </location>
</feature>
<accession>A0ABR3P6D2</accession>
<keyword evidence="13 18" id="KW-1133">Transmembrane helix</keyword>
<dbReference type="EC" id="2.3.2.27" evidence="5"/>
<evidence type="ECO:0000256" key="13">
    <source>
        <dbReference type="ARBA" id="ARBA00022989"/>
    </source>
</evidence>
<feature type="compositionally biased region" description="Polar residues" evidence="17">
    <location>
        <begin position="729"/>
        <end position="762"/>
    </location>
</feature>
<evidence type="ECO:0000256" key="15">
    <source>
        <dbReference type="PROSITE-ProRule" id="PRU00175"/>
    </source>
</evidence>
<sequence>MRLAVYAGTSALVAAGALLKAFHQRPNFYSATVYLSQSNACVLILTNLALVGACTFIYGLQRLFYGPLRQIEIEQLTEKAWYAVLDTLLAMPSLSHDVSGWMLTIFVLLLAGKVWGWIGEGRVDILEQQPPANPRTFHARLSSSLIVSVLFDACLLRYCVKTVLDDPRPGMMVIFTFEFAIQSIFSLFTLARYVLALFEAQILKTQTEQKIEERRMEIRAERDRIQQELANAEGTLGATSASQFNLPSEEDVDENEIDVPGWEEKRRWLFGLELATDFIKLVIYSVFFAISLTFMGLPMHIMRDVYLTFSAFAKRIQDYNNYRKATQNMNDKYPDATAEELSNDNTCIVCRESMVPWSERENVVAEGRRPTPLNEGLRAKKLPCGHILHLRCLKAWLERQQTCPTCRRPVVGEQSSRGTAPGQNRNEDPNAPQQPGVGGNAQQPGNNVAPAQGQAPQRPNRLRMLNLGPIRIGLYNGPAHRIQEVLGQHRNAQAQPTPPTTTDRSNQSSGDNSALEIQSTQIQLMQVEERLMREASTLAIEQTQLLTVRALESELARLRGLLDRTQHGGSVPPMMANLAPRALSSGMPGMASQMPLPAAYAQLAAPAHFPQALQPIAGQAPLGTGHPALPHAMTLPEGWTVTPLHRLGGPAQPEHPIPGMQMPGERQPYAASPPASVAPHPVPTRAISPSAVQQDLRSPPAVPSIFTIAQPQVPAVEEVQNPRPCPRSPASTNGHHTSNVGSTHATSSDTSTPGQIDAQDSSPAAHVQPSAQTSPPPTLQPSSGWSFSDAGAQQGSTAGPSEAHVNVESAEEGPSTSATEPSSSSAKGKAKAVTMEEVKDAGE</sequence>
<protein>
    <recommendedName>
        <fullName evidence="5">RING-type E3 ubiquitin transferase</fullName>
        <ecNumber evidence="5">2.3.2.27</ecNumber>
    </recommendedName>
</protein>
<evidence type="ECO:0000256" key="14">
    <source>
        <dbReference type="ARBA" id="ARBA00023136"/>
    </source>
</evidence>
<feature type="compositionally biased region" description="Low complexity" evidence="17">
    <location>
        <begin position="668"/>
        <end position="679"/>
    </location>
</feature>
<gene>
    <name evidence="20" type="ORF">AAFC00_005932</name>
</gene>
<keyword evidence="11" id="KW-0256">Endoplasmic reticulum</keyword>
<keyword evidence="21" id="KW-1185">Reference proteome</keyword>
<keyword evidence="10" id="KW-0833">Ubl conjugation pathway</keyword>
<feature type="transmembrane region" description="Helical" evidence="18">
    <location>
        <begin position="172"/>
        <end position="195"/>
    </location>
</feature>
<comment type="caution">
    <text evidence="20">The sequence shown here is derived from an EMBL/GenBank/DDBJ whole genome shotgun (WGS) entry which is preliminary data.</text>
</comment>
<organism evidence="20 21">
    <name type="scientific">Neodothiora populina</name>
    <dbReference type="NCBI Taxonomy" id="2781224"/>
    <lineage>
        <taxon>Eukaryota</taxon>
        <taxon>Fungi</taxon>
        <taxon>Dikarya</taxon>
        <taxon>Ascomycota</taxon>
        <taxon>Pezizomycotina</taxon>
        <taxon>Dothideomycetes</taxon>
        <taxon>Dothideomycetidae</taxon>
        <taxon>Dothideales</taxon>
        <taxon>Dothioraceae</taxon>
        <taxon>Neodothiora</taxon>
    </lineage>
</organism>
<dbReference type="InterPro" id="IPR057992">
    <property type="entry name" value="TPR_SYVN1_N"/>
</dbReference>
<dbReference type="SUPFAM" id="SSF57850">
    <property type="entry name" value="RING/U-box"/>
    <property type="match status" value="1"/>
</dbReference>
<feature type="transmembrane region" description="Helical" evidence="18">
    <location>
        <begin position="138"/>
        <end position="160"/>
    </location>
</feature>
<evidence type="ECO:0000256" key="3">
    <source>
        <dbReference type="ARBA" id="ARBA00004906"/>
    </source>
</evidence>
<comment type="pathway">
    <text evidence="3">Protein modification; protein ubiquitination.</text>
</comment>
<dbReference type="CDD" id="cd16479">
    <property type="entry name" value="RING-H2_synoviolin"/>
    <property type="match status" value="1"/>
</dbReference>
<dbReference type="PANTHER" id="PTHR22763:SF184">
    <property type="entry name" value="E3 UBIQUITIN-PROTEIN LIGASE SYNOVIOLIN"/>
    <property type="match status" value="1"/>
</dbReference>
<evidence type="ECO:0000256" key="9">
    <source>
        <dbReference type="ARBA" id="ARBA00022771"/>
    </source>
</evidence>
<evidence type="ECO:0000256" key="12">
    <source>
        <dbReference type="ARBA" id="ARBA00022833"/>
    </source>
</evidence>
<dbReference type="SMART" id="SM00184">
    <property type="entry name" value="RING"/>
    <property type="match status" value="1"/>
</dbReference>
<keyword evidence="7 18" id="KW-0812">Transmembrane</keyword>
<name>A0ABR3P6D2_9PEZI</name>
<proteinExistence type="inferred from homology"/>
<dbReference type="InterPro" id="IPR001841">
    <property type="entry name" value="Znf_RING"/>
</dbReference>
<evidence type="ECO:0000256" key="10">
    <source>
        <dbReference type="ARBA" id="ARBA00022786"/>
    </source>
</evidence>
<evidence type="ECO:0000256" key="2">
    <source>
        <dbReference type="ARBA" id="ARBA00004477"/>
    </source>
</evidence>
<dbReference type="InterPro" id="IPR058051">
    <property type="entry name" value="Znf_RING_synoviolin"/>
</dbReference>
<comment type="catalytic activity">
    <reaction evidence="1">
        <text>S-ubiquitinyl-[E2 ubiquitin-conjugating enzyme]-L-cysteine + [acceptor protein]-L-lysine = [E2 ubiquitin-conjugating enzyme]-L-cysteine + N(6)-ubiquitinyl-[acceptor protein]-L-lysine.</text>
        <dbReference type="EC" id="2.3.2.27"/>
    </reaction>
</comment>
<keyword evidence="9 15" id="KW-0863">Zinc-finger</keyword>
<feature type="domain" description="RING-type" evidence="19">
    <location>
        <begin position="347"/>
        <end position="407"/>
    </location>
</feature>
<evidence type="ECO:0000313" key="21">
    <source>
        <dbReference type="Proteomes" id="UP001562354"/>
    </source>
</evidence>
<feature type="region of interest" description="Disordered" evidence="17">
    <location>
        <begin position="490"/>
        <end position="513"/>
    </location>
</feature>
<evidence type="ECO:0000313" key="20">
    <source>
        <dbReference type="EMBL" id="KAL1301727.1"/>
    </source>
</evidence>
<evidence type="ECO:0000256" key="11">
    <source>
        <dbReference type="ARBA" id="ARBA00022824"/>
    </source>
</evidence>
<dbReference type="Proteomes" id="UP001562354">
    <property type="component" value="Unassembled WGS sequence"/>
</dbReference>
<comment type="similarity">
    <text evidence="4">Belongs to the HRD1 family.</text>
</comment>
<dbReference type="PANTHER" id="PTHR22763">
    <property type="entry name" value="RING ZINC FINGER PROTEIN"/>
    <property type="match status" value="1"/>
</dbReference>
<evidence type="ECO:0000256" key="4">
    <source>
        <dbReference type="ARBA" id="ARBA00010089"/>
    </source>
</evidence>
<dbReference type="Pfam" id="PF13639">
    <property type="entry name" value="zf-RING_2"/>
    <property type="match status" value="1"/>
</dbReference>
<feature type="region of interest" description="Disordered" evidence="17">
    <location>
        <begin position="648"/>
        <end position="698"/>
    </location>
</feature>
<keyword evidence="14 18" id="KW-0472">Membrane</keyword>
<feature type="transmembrane region" description="Helical" evidence="18">
    <location>
        <begin position="37"/>
        <end position="60"/>
    </location>
</feature>
<keyword evidence="6" id="KW-0808">Transferase</keyword>
<feature type="compositionally biased region" description="Polar residues" evidence="17">
    <location>
        <begin position="503"/>
        <end position="513"/>
    </location>
</feature>
<keyword evidence="12" id="KW-0862">Zinc</keyword>
<dbReference type="RefSeq" id="XP_069198003.1">
    <property type="nucleotide sequence ID" value="XM_069345798.1"/>
</dbReference>
<feature type="coiled-coil region" evidence="16">
    <location>
        <begin position="208"/>
        <end position="235"/>
    </location>
</feature>
<evidence type="ECO:0000256" key="6">
    <source>
        <dbReference type="ARBA" id="ARBA00022679"/>
    </source>
</evidence>
<dbReference type="PROSITE" id="PS50089">
    <property type="entry name" value="ZF_RING_2"/>
    <property type="match status" value="1"/>
</dbReference>
<dbReference type="InterPro" id="IPR050731">
    <property type="entry name" value="HRD1_E3_ubiq-ligases"/>
</dbReference>
<evidence type="ECO:0000256" key="17">
    <source>
        <dbReference type="SAM" id="MobiDB-lite"/>
    </source>
</evidence>